<proteinExistence type="inferred from homology"/>
<dbReference type="GO" id="GO:0000160">
    <property type="term" value="P:phosphorelay signal transduction system"/>
    <property type="evidence" value="ECO:0007669"/>
    <property type="project" value="InterPro"/>
</dbReference>
<dbReference type="Pfam" id="PF25872">
    <property type="entry name" value="HTH_77"/>
    <property type="match status" value="1"/>
</dbReference>
<dbReference type="InterPro" id="IPR001867">
    <property type="entry name" value="OmpR/PhoB-type_DNA-bd"/>
</dbReference>
<dbReference type="Pfam" id="PF03704">
    <property type="entry name" value="BTAD"/>
    <property type="match status" value="1"/>
</dbReference>
<evidence type="ECO:0000256" key="1">
    <source>
        <dbReference type="ARBA" id="ARBA00005820"/>
    </source>
</evidence>
<dbReference type="PANTHER" id="PTHR47691:SF3">
    <property type="entry name" value="HTH-TYPE TRANSCRIPTIONAL REGULATOR RV0890C-RELATED"/>
    <property type="match status" value="1"/>
</dbReference>
<dbReference type="InterPro" id="IPR049945">
    <property type="entry name" value="AAA_22"/>
</dbReference>
<dbReference type="SMART" id="SM00862">
    <property type="entry name" value="Trans_reg_C"/>
    <property type="match status" value="1"/>
</dbReference>
<dbReference type="PROSITE" id="PS51755">
    <property type="entry name" value="OMPR_PHOB"/>
    <property type="match status" value="1"/>
</dbReference>
<dbReference type="GO" id="GO:0003677">
    <property type="term" value="F:DNA binding"/>
    <property type="evidence" value="ECO:0007669"/>
    <property type="project" value="UniProtKB-UniRule"/>
</dbReference>
<dbReference type="InterPro" id="IPR036388">
    <property type="entry name" value="WH-like_DNA-bd_sf"/>
</dbReference>
<dbReference type="Gene3D" id="1.25.40.10">
    <property type="entry name" value="Tetratricopeptide repeat domain"/>
    <property type="match status" value="2"/>
</dbReference>
<evidence type="ECO:0000313" key="5">
    <source>
        <dbReference type="EMBL" id="RYB97335.1"/>
    </source>
</evidence>
<dbReference type="GO" id="GO:0016887">
    <property type="term" value="F:ATP hydrolysis activity"/>
    <property type="evidence" value="ECO:0007669"/>
    <property type="project" value="InterPro"/>
</dbReference>
<dbReference type="Gene3D" id="3.40.50.300">
    <property type="entry name" value="P-loop containing nucleotide triphosphate hydrolases"/>
    <property type="match status" value="1"/>
</dbReference>
<dbReference type="InterPro" id="IPR058852">
    <property type="entry name" value="HTH_77"/>
</dbReference>
<accession>A0A4Q2S5M2</accession>
<gene>
    <name evidence="5" type="ORF">EUA07_20165</name>
</gene>
<evidence type="ECO:0000313" key="6">
    <source>
        <dbReference type="Proteomes" id="UP000293291"/>
    </source>
</evidence>
<evidence type="ECO:0000256" key="2">
    <source>
        <dbReference type="ARBA" id="ARBA00023125"/>
    </source>
</evidence>
<feature type="domain" description="OmpR/PhoB-type" evidence="4">
    <location>
        <begin position="15"/>
        <end position="122"/>
    </location>
</feature>
<dbReference type="SMART" id="SM01043">
    <property type="entry name" value="BTAD"/>
    <property type="match status" value="1"/>
</dbReference>
<dbReference type="InterPro" id="IPR041617">
    <property type="entry name" value="TPR_MalT"/>
</dbReference>
<dbReference type="Gene3D" id="1.10.10.10">
    <property type="entry name" value="Winged helix-like DNA-binding domain superfamily/Winged helix DNA-binding domain"/>
    <property type="match status" value="1"/>
</dbReference>
<dbReference type="PANTHER" id="PTHR47691">
    <property type="entry name" value="REGULATOR-RELATED"/>
    <property type="match status" value="1"/>
</dbReference>
<comment type="caution">
    <text evidence="5">The sequence shown here is derived from an EMBL/GenBank/DDBJ whole genome shotgun (WGS) entry which is preliminary data.</text>
</comment>
<comment type="similarity">
    <text evidence="1">Belongs to the AfsR/DnrI/RedD regulatory family.</text>
</comment>
<name>A0A4Q2S5M2_9ACTN</name>
<dbReference type="SUPFAM" id="SSF46894">
    <property type="entry name" value="C-terminal effector domain of the bipartite response regulators"/>
    <property type="match status" value="1"/>
</dbReference>
<dbReference type="AlphaFoldDB" id="A0A4Q2S5M2"/>
<evidence type="ECO:0000259" key="4">
    <source>
        <dbReference type="PROSITE" id="PS51755"/>
    </source>
</evidence>
<dbReference type="CDD" id="cd15831">
    <property type="entry name" value="BTAD"/>
    <property type="match status" value="1"/>
</dbReference>
<dbReference type="SUPFAM" id="SSF48452">
    <property type="entry name" value="TPR-like"/>
    <property type="match status" value="3"/>
</dbReference>
<dbReference type="SMART" id="SM00028">
    <property type="entry name" value="TPR"/>
    <property type="match status" value="3"/>
</dbReference>
<dbReference type="InterPro" id="IPR027417">
    <property type="entry name" value="P-loop_NTPase"/>
</dbReference>
<protein>
    <submittedName>
        <fullName evidence="5">Tetratricopeptide repeat protein</fullName>
    </submittedName>
</protein>
<dbReference type="EMBL" id="SDWU01000031">
    <property type="protein sequence ID" value="RYB97335.1"/>
    <property type="molecule type" value="Genomic_DNA"/>
</dbReference>
<dbReference type="Pfam" id="PF00486">
    <property type="entry name" value="Trans_reg_C"/>
    <property type="match status" value="1"/>
</dbReference>
<dbReference type="Proteomes" id="UP000293291">
    <property type="component" value="Unassembled WGS sequence"/>
</dbReference>
<dbReference type="InterPro" id="IPR011990">
    <property type="entry name" value="TPR-like_helical_dom_sf"/>
</dbReference>
<dbReference type="Pfam" id="PF17874">
    <property type="entry name" value="TPR_MalT"/>
    <property type="match status" value="1"/>
</dbReference>
<dbReference type="InterPro" id="IPR016032">
    <property type="entry name" value="Sig_transdc_resp-reg_C-effctor"/>
</dbReference>
<reference evidence="5 6" key="1">
    <citation type="submission" date="2019-01" db="EMBL/GenBank/DDBJ databases">
        <title>Novel species of Nocardioides.</title>
        <authorList>
            <person name="Liu Q."/>
            <person name="Xin Y.-H."/>
        </authorList>
    </citation>
    <scope>NUCLEOTIDE SEQUENCE [LARGE SCALE GENOMIC DNA]</scope>
    <source>
        <strain evidence="5 6">CGMCC 4.6875</strain>
    </source>
</reference>
<keyword evidence="6" id="KW-1185">Reference proteome</keyword>
<organism evidence="5 6">
    <name type="scientific">Nocardioides ganghwensis</name>
    <dbReference type="NCBI Taxonomy" id="252230"/>
    <lineage>
        <taxon>Bacteria</taxon>
        <taxon>Bacillati</taxon>
        <taxon>Actinomycetota</taxon>
        <taxon>Actinomycetes</taxon>
        <taxon>Propionibacteriales</taxon>
        <taxon>Nocardioidaceae</taxon>
        <taxon>Nocardioides</taxon>
    </lineage>
</organism>
<dbReference type="PRINTS" id="PR00364">
    <property type="entry name" value="DISEASERSIST"/>
</dbReference>
<sequence>MTPRLDSPKVERGSRESVRVGGRIPVIDLDRLELLLLGAVELRAQGLNGAADRIAPRERALLARLALDVGRVVTVDRLIDDLWGDAPPSGARNTLQVYVSHLRRRLGQEVIRSGAAGYSLALDPSSVDTHEFGRRVAAGAHLVTSGRPGEAVGVFEAALRLWRGDQPLADLGDYEFARVEAARLTQLRAAAVQYLAEALLAIGDDERIVDEVAPLVREFPFRERLRAAVMTAMYRQGRGVEALDMYGEARAFLRDELGLDPGPVLKALHTAILADDPALVAAAPQAQRVVVGALKESVVRLDAADAPPTNLRSQPTALLGRAQELVEVCGLLRDQRSRLVTLTGPGGTGKTRLGFEVAAEVLKDFPGGVYSVELAAVGDPSDVMATVAQTLGVQEGAGRTVEQALRELLRDRRLLLVLDNFEQVIAAAPDVAALLADCQSLSVLVTSRQPLRQHGEQEYPVPPLAVPDQRSLALASTATLAQFEALALFVERAQAVKPSFKITDRNVRAVAEICIRLDGLPLAIELAAVRIKVLPPQAMLERVGQRLRLLTAGARGVTARQQTLRGTIDWSYDLLTASERLLFARLAVFVDGCTLEAAEAVCDADNHIGLEVLDGLASLVDKNLVRQDESPQGEPRFTMLETVREYAEERLVSDPAHAVVRDRHADFFSDLAVKATAFLQSMEGRGWRDKLEVEHGNLRSATEWLLETQRIGPAMDIAIGAWRVWIQRGRLREGAALIERVLAHSDGSEDPKRARALMCLGELYRFQGDFERARATKEAGLPILRQAVPVLAAATLCDLGHIAERQDRLDDARALHQEALDIQIAVGMKGGIIHATTGLARLAVGTGELVRARSLYRQVLEGGRELGDAEFMNEALLGLAEIARREGDRDRSRRLYDEALVLGTEMWDVSMVFDVLAGMASLAVACGQPRTAAHLLGAVDAIAVTTGLVPYFTDQREQCREEVRAVLVAAEYADLLAKGRAMTYDDAVAYALTW</sequence>
<dbReference type="GO" id="GO:0006355">
    <property type="term" value="P:regulation of DNA-templated transcription"/>
    <property type="evidence" value="ECO:0007669"/>
    <property type="project" value="InterPro"/>
</dbReference>
<dbReference type="InterPro" id="IPR005158">
    <property type="entry name" value="BTAD"/>
</dbReference>
<dbReference type="Pfam" id="PF13401">
    <property type="entry name" value="AAA_22"/>
    <property type="match status" value="1"/>
</dbReference>
<dbReference type="InterPro" id="IPR019734">
    <property type="entry name" value="TPR_rpt"/>
</dbReference>
<feature type="DNA-binding region" description="OmpR/PhoB-type" evidence="3">
    <location>
        <begin position="15"/>
        <end position="122"/>
    </location>
</feature>
<evidence type="ECO:0000256" key="3">
    <source>
        <dbReference type="PROSITE-ProRule" id="PRU01091"/>
    </source>
</evidence>
<keyword evidence="2 3" id="KW-0238">DNA-binding</keyword>
<dbReference type="SUPFAM" id="SSF52540">
    <property type="entry name" value="P-loop containing nucleoside triphosphate hydrolases"/>
    <property type="match status" value="1"/>
</dbReference>
<dbReference type="OrthoDB" id="3755432at2"/>